<feature type="domain" description="AMP-dependent synthetase/ligase" evidence="7">
    <location>
        <begin position="14"/>
        <end position="414"/>
    </location>
</feature>
<keyword evidence="4" id="KW-0443">Lipid metabolism</keyword>
<dbReference type="EMBL" id="CP046600">
    <property type="protein sequence ID" value="QUR67485.1"/>
    <property type="molecule type" value="Genomic_DNA"/>
</dbReference>
<dbReference type="CDD" id="cd05907">
    <property type="entry name" value="VL_LC_FACS_like"/>
    <property type="match status" value="1"/>
</dbReference>
<evidence type="ECO:0000313" key="9">
    <source>
        <dbReference type="Proteomes" id="UP000682202"/>
    </source>
</evidence>
<evidence type="ECO:0000256" key="3">
    <source>
        <dbReference type="ARBA" id="ARBA00022832"/>
    </source>
</evidence>
<dbReference type="Proteomes" id="UP000682202">
    <property type="component" value="Chromosome"/>
</dbReference>
<dbReference type="GO" id="GO:0016020">
    <property type="term" value="C:membrane"/>
    <property type="evidence" value="ECO:0007669"/>
    <property type="project" value="TreeGrafter"/>
</dbReference>
<protein>
    <recommendedName>
        <fullName evidence="5">Acyl-CoA synthetase</fullName>
    </recommendedName>
</protein>
<name>A0A975JXF8_9MYCO</name>
<dbReference type="AlphaFoldDB" id="A0A975JXF8"/>
<feature type="compositionally biased region" description="Basic and acidic residues" evidence="6">
    <location>
        <begin position="598"/>
        <end position="613"/>
    </location>
</feature>
<keyword evidence="9" id="KW-1185">Reference proteome</keyword>
<accession>A0A975JXF8</accession>
<dbReference type="PROSITE" id="PS00455">
    <property type="entry name" value="AMP_BINDING"/>
    <property type="match status" value="1"/>
</dbReference>
<dbReference type="Pfam" id="PF23562">
    <property type="entry name" value="AMP-binding_C_3"/>
    <property type="match status" value="1"/>
</dbReference>
<sequence length="630" mass="67498">MAVTGRPVTLPGAFQRTAQVAPDAVALRTVGGTQTLTWRQYAARVRHVAAGLAALGVGRGDTVALMMANRIEFYPLEVGAQHVGATAFSVYNTLTPEQLRGVFANAGPKLVFCEEQYVGRIKASGAAIDTIVCIDGSHDGTISVQDLLAHGSPDFEFEPTWQAVRPEDVATLMYTSGTTGTPKGVETTHASLLWEVFGLDQVLGLHYGDRVTSFLPTAHTADRLTGLYLQEIIGTQVTVVADIGAIVGALPDVRPAIWGGMPRIWENLKAGIEADAAAHGFVMKTLCEWALDTVRTRARAMLDGTEPGRGERLRYAVADRLVLAKIRAAIGLDQARWLICGDAPIAQETLAFFAALGLPMTEVWGMSELSGIATVCHPRDAVLGSVGKPLPGLETKVAADGELLVRGPLLMKGYRRQPEKTAATIDASGWLHTGDIVKVDDDGNVWIVDRKEELIVNAAGETISPCTIEKAMKAACPLIGVIMAVGDARPYNTALVVLDPQSATAYATRRSLPDASPRALAADPDIVAHVAAGLGRGNTKLSSAEQVRRFKLLPVFWEAGGDEITLTMKLRRKPVAHKYAADIAELYSAEPGPTVHQPSRDVRELWDGSDRRTRVGSRTVSGPRTQNQHP</sequence>
<dbReference type="InterPro" id="IPR042099">
    <property type="entry name" value="ANL_N_sf"/>
</dbReference>
<evidence type="ECO:0000313" key="8">
    <source>
        <dbReference type="EMBL" id="QUR67485.1"/>
    </source>
</evidence>
<gene>
    <name evidence="8" type="ORF">F6B93_10600</name>
</gene>
<dbReference type="Gene3D" id="3.40.50.12780">
    <property type="entry name" value="N-terminal domain of ligase-like"/>
    <property type="match status" value="1"/>
</dbReference>
<dbReference type="SUPFAM" id="SSF56801">
    <property type="entry name" value="Acetyl-CoA synthetase-like"/>
    <property type="match status" value="1"/>
</dbReference>
<dbReference type="InterPro" id="IPR000873">
    <property type="entry name" value="AMP-dep_synth/lig_dom"/>
</dbReference>
<dbReference type="GO" id="GO:0004467">
    <property type="term" value="F:long-chain fatty acid-CoA ligase activity"/>
    <property type="evidence" value="ECO:0007669"/>
    <property type="project" value="TreeGrafter"/>
</dbReference>
<reference evidence="8" key="1">
    <citation type="submission" date="2019-12" db="EMBL/GenBank/DDBJ databases">
        <title>Mycobacterium spongiae sp. nov.</title>
        <authorList>
            <person name="Stinear T."/>
        </authorList>
    </citation>
    <scope>NUCLEOTIDE SEQUENCE</scope>
    <source>
        <strain evidence="8">FSD4b-SM</strain>
    </source>
</reference>
<evidence type="ECO:0000256" key="4">
    <source>
        <dbReference type="ARBA" id="ARBA00023098"/>
    </source>
</evidence>
<evidence type="ECO:0000256" key="5">
    <source>
        <dbReference type="ARBA" id="ARBA00032875"/>
    </source>
</evidence>
<feature type="region of interest" description="Disordered" evidence="6">
    <location>
        <begin position="590"/>
        <end position="630"/>
    </location>
</feature>
<proteinExistence type="inferred from homology"/>
<dbReference type="PANTHER" id="PTHR43272:SF32">
    <property type="entry name" value="AMP-DEPENDENT SYNTHETASE_LIGASE DOMAIN-CONTAINING PROTEIN"/>
    <property type="match status" value="1"/>
</dbReference>
<feature type="compositionally biased region" description="Polar residues" evidence="6">
    <location>
        <begin position="616"/>
        <end position="630"/>
    </location>
</feature>
<comment type="similarity">
    <text evidence="1">Belongs to the ATP-dependent AMP-binding enzyme family.</text>
</comment>
<evidence type="ECO:0000256" key="1">
    <source>
        <dbReference type="ARBA" id="ARBA00006432"/>
    </source>
</evidence>
<organism evidence="8 9">
    <name type="scientific">Mycobacterium spongiae</name>
    <dbReference type="NCBI Taxonomy" id="886343"/>
    <lineage>
        <taxon>Bacteria</taxon>
        <taxon>Bacillati</taxon>
        <taxon>Actinomycetota</taxon>
        <taxon>Actinomycetes</taxon>
        <taxon>Mycobacteriales</taxon>
        <taxon>Mycobacteriaceae</taxon>
        <taxon>Mycobacterium</taxon>
    </lineage>
</organism>
<dbReference type="PANTHER" id="PTHR43272">
    <property type="entry name" value="LONG-CHAIN-FATTY-ACID--COA LIGASE"/>
    <property type="match status" value="1"/>
</dbReference>
<keyword evidence="2" id="KW-0436">Ligase</keyword>
<evidence type="ECO:0000259" key="7">
    <source>
        <dbReference type="Pfam" id="PF00501"/>
    </source>
</evidence>
<dbReference type="Pfam" id="PF00501">
    <property type="entry name" value="AMP-binding"/>
    <property type="match status" value="1"/>
</dbReference>
<evidence type="ECO:0000256" key="2">
    <source>
        <dbReference type="ARBA" id="ARBA00022598"/>
    </source>
</evidence>
<keyword evidence="3" id="KW-0276">Fatty acid metabolism</keyword>
<evidence type="ECO:0000256" key="6">
    <source>
        <dbReference type="SAM" id="MobiDB-lite"/>
    </source>
</evidence>
<dbReference type="KEGG" id="mspg:F6B93_10600"/>
<dbReference type="InterPro" id="IPR020845">
    <property type="entry name" value="AMP-binding_CS"/>
</dbReference>